<dbReference type="OrthoDB" id="1263307at2759"/>
<dbReference type="PANTHER" id="PTHR37017">
    <property type="entry name" value="AB HYDROLASE-1 DOMAIN-CONTAINING PROTEIN-RELATED"/>
    <property type="match status" value="1"/>
</dbReference>
<dbReference type="Proteomes" id="UP000799437">
    <property type="component" value="Unassembled WGS sequence"/>
</dbReference>
<dbReference type="InterPro" id="IPR052897">
    <property type="entry name" value="Sec-Metab_Biosynth_Hydrolase"/>
</dbReference>
<dbReference type="InterPro" id="IPR029058">
    <property type="entry name" value="AB_hydrolase_fold"/>
</dbReference>
<dbReference type="Gene3D" id="3.40.50.1820">
    <property type="entry name" value="alpha/beta hydrolase"/>
    <property type="match status" value="1"/>
</dbReference>
<sequence length="157" mass="16575">MYNSPAHYTTLLTTLRTKFPVSAPQLPSSDPLHTNAGTLANPTFANPAPASGLPSNATDAVLLAQILDDLVVAQGKYVVMIAHSAGGASSTEAAKLEYLVRERKAKGQKGGVLGILYMTTFAVCKGGSASMRFGEYYAAVEGKDLACFKIHVRVFLP</sequence>
<dbReference type="AlphaFoldDB" id="A0A6A6VR44"/>
<evidence type="ECO:0000313" key="2">
    <source>
        <dbReference type="Proteomes" id="UP000799437"/>
    </source>
</evidence>
<organism evidence="1 2">
    <name type="scientific">Pseudovirgaria hyperparasitica</name>
    <dbReference type="NCBI Taxonomy" id="470096"/>
    <lineage>
        <taxon>Eukaryota</taxon>
        <taxon>Fungi</taxon>
        <taxon>Dikarya</taxon>
        <taxon>Ascomycota</taxon>
        <taxon>Pezizomycotina</taxon>
        <taxon>Dothideomycetes</taxon>
        <taxon>Dothideomycetes incertae sedis</taxon>
        <taxon>Acrospermales</taxon>
        <taxon>Acrospermaceae</taxon>
        <taxon>Pseudovirgaria</taxon>
    </lineage>
</organism>
<evidence type="ECO:0000313" key="1">
    <source>
        <dbReference type="EMBL" id="KAF2753138.1"/>
    </source>
</evidence>
<gene>
    <name evidence="1" type="ORF">EJ05DRAFT_226506</name>
</gene>
<dbReference type="EMBL" id="ML996586">
    <property type="protein sequence ID" value="KAF2753138.1"/>
    <property type="molecule type" value="Genomic_DNA"/>
</dbReference>
<dbReference type="GeneID" id="54480994"/>
<proteinExistence type="predicted"/>
<accession>A0A6A6VR44</accession>
<keyword evidence="2" id="KW-1185">Reference proteome</keyword>
<protein>
    <recommendedName>
        <fullName evidence="3">AB hydrolase-1 domain-containing protein</fullName>
    </recommendedName>
</protein>
<name>A0A6A6VR44_9PEZI</name>
<reference evidence="1" key="1">
    <citation type="journal article" date="2020" name="Stud. Mycol.">
        <title>101 Dothideomycetes genomes: a test case for predicting lifestyles and emergence of pathogens.</title>
        <authorList>
            <person name="Haridas S."/>
            <person name="Albert R."/>
            <person name="Binder M."/>
            <person name="Bloem J."/>
            <person name="Labutti K."/>
            <person name="Salamov A."/>
            <person name="Andreopoulos B."/>
            <person name="Baker S."/>
            <person name="Barry K."/>
            <person name="Bills G."/>
            <person name="Bluhm B."/>
            <person name="Cannon C."/>
            <person name="Castanera R."/>
            <person name="Culley D."/>
            <person name="Daum C."/>
            <person name="Ezra D."/>
            <person name="Gonzalez J."/>
            <person name="Henrissat B."/>
            <person name="Kuo A."/>
            <person name="Liang C."/>
            <person name="Lipzen A."/>
            <person name="Lutzoni F."/>
            <person name="Magnuson J."/>
            <person name="Mondo S."/>
            <person name="Nolan M."/>
            <person name="Ohm R."/>
            <person name="Pangilinan J."/>
            <person name="Park H.-J."/>
            <person name="Ramirez L."/>
            <person name="Alfaro M."/>
            <person name="Sun H."/>
            <person name="Tritt A."/>
            <person name="Yoshinaga Y."/>
            <person name="Zwiers L.-H."/>
            <person name="Turgeon B."/>
            <person name="Goodwin S."/>
            <person name="Spatafora J."/>
            <person name="Crous P."/>
            <person name="Grigoriev I."/>
        </authorList>
    </citation>
    <scope>NUCLEOTIDE SEQUENCE</scope>
    <source>
        <strain evidence="1">CBS 121739</strain>
    </source>
</reference>
<dbReference type="RefSeq" id="XP_033595589.1">
    <property type="nucleotide sequence ID" value="XM_033739940.1"/>
</dbReference>
<dbReference type="PANTHER" id="PTHR37017:SF11">
    <property type="entry name" value="ESTERASE_LIPASE_THIOESTERASE DOMAIN-CONTAINING PROTEIN"/>
    <property type="match status" value="1"/>
</dbReference>
<evidence type="ECO:0008006" key="3">
    <source>
        <dbReference type="Google" id="ProtNLM"/>
    </source>
</evidence>